<protein>
    <submittedName>
        <fullName evidence="1">Uncharacterized protein</fullName>
    </submittedName>
</protein>
<comment type="caution">
    <text evidence="1">The sequence shown here is derived from an EMBL/GenBank/DDBJ whole genome shotgun (WGS) entry which is preliminary data.</text>
</comment>
<accession>A0ABW5AAV4</accession>
<keyword evidence="2" id="KW-1185">Reference proteome</keyword>
<proteinExistence type="predicted"/>
<sequence>MPWRDHGALAAIGKPRAVKFPRRGIIATPRAFALARPCAQAYKAAMTGLCFIHRITGPAL</sequence>
<dbReference type="EMBL" id="JBHUIX010000011">
    <property type="protein sequence ID" value="MFD2174626.1"/>
    <property type="molecule type" value="Genomic_DNA"/>
</dbReference>
<gene>
    <name evidence="1" type="ORF">ACFSM0_11020</name>
</gene>
<name>A0ABW5AAV4_9RHOB</name>
<reference evidence="2" key="1">
    <citation type="journal article" date="2019" name="Int. J. Syst. Evol. Microbiol.">
        <title>The Global Catalogue of Microorganisms (GCM) 10K type strain sequencing project: providing services to taxonomists for standard genome sequencing and annotation.</title>
        <authorList>
            <consortium name="The Broad Institute Genomics Platform"/>
            <consortium name="The Broad Institute Genome Sequencing Center for Infectious Disease"/>
            <person name="Wu L."/>
            <person name="Ma J."/>
        </authorList>
    </citation>
    <scope>NUCLEOTIDE SEQUENCE [LARGE SCALE GENOMIC DNA]</scope>
    <source>
        <strain evidence="2">CCUG 55131</strain>
    </source>
</reference>
<organism evidence="1 2">
    <name type="scientific">Rhodobacter lacus</name>
    <dbReference type="NCBI Taxonomy" id="1641972"/>
    <lineage>
        <taxon>Bacteria</taxon>
        <taxon>Pseudomonadati</taxon>
        <taxon>Pseudomonadota</taxon>
        <taxon>Alphaproteobacteria</taxon>
        <taxon>Rhodobacterales</taxon>
        <taxon>Rhodobacter group</taxon>
        <taxon>Rhodobacter</taxon>
    </lineage>
</organism>
<evidence type="ECO:0000313" key="2">
    <source>
        <dbReference type="Proteomes" id="UP001597413"/>
    </source>
</evidence>
<evidence type="ECO:0000313" key="1">
    <source>
        <dbReference type="EMBL" id="MFD2174626.1"/>
    </source>
</evidence>
<dbReference type="Proteomes" id="UP001597413">
    <property type="component" value="Unassembled WGS sequence"/>
</dbReference>